<reference evidence="1" key="1">
    <citation type="submission" date="2019-10" db="EMBL/GenBank/DDBJ databases">
        <authorList>
            <consortium name="DOE Joint Genome Institute"/>
            <person name="Kuo A."/>
            <person name="Miyauchi S."/>
            <person name="Kiss E."/>
            <person name="Drula E."/>
            <person name="Kohler A."/>
            <person name="Sanchez-Garcia M."/>
            <person name="Andreopoulos B."/>
            <person name="Barry K.W."/>
            <person name="Bonito G."/>
            <person name="Buee M."/>
            <person name="Carver A."/>
            <person name="Chen C."/>
            <person name="Cichocki N."/>
            <person name="Clum A."/>
            <person name="Culley D."/>
            <person name="Crous P.W."/>
            <person name="Fauchery L."/>
            <person name="Girlanda M."/>
            <person name="Hayes R."/>
            <person name="Keri Z."/>
            <person name="Labutti K."/>
            <person name="Lipzen A."/>
            <person name="Lombard V."/>
            <person name="Magnuson J."/>
            <person name="Maillard F."/>
            <person name="Morin E."/>
            <person name="Murat C."/>
            <person name="Nolan M."/>
            <person name="Ohm R."/>
            <person name="Pangilinan J."/>
            <person name="Pereira M."/>
            <person name="Perotto S."/>
            <person name="Peter M."/>
            <person name="Riley R."/>
            <person name="Sitrit Y."/>
            <person name="Stielow B."/>
            <person name="Szollosi G."/>
            <person name="Zifcakova L."/>
            <person name="Stursova M."/>
            <person name="Spatafora J.W."/>
            <person name="Tedersoo L."/>
            <person name="Vaario L.-M."/>
            <person name="Yamada A."/>
            <person name="Yan M."/>
            <person name="Wang P."/>
            <person name="Xu J."/>
            <person name="Bruns T."/>
            <person name="Baldrian P."/>
            <person name="Vilgalys R."/>
            <person name="Henrissat B."/>
            <person name="Grigoriev I.V."/>
            <person name="Hibbett D."/>
            <person name="Nagy L.G."/>
            <person name="Martin F.M."/>
        </authorList>
    </citation>
    <scope>NUCLEOTIDE SEQUENCE</scope>
    <source>
        <strain evidence="1">P2</strain>
    </source>
</reference>
<evidence type="ECO:0000313" key="2">
    <source>
        <dbReference type="Proteomes" id="UP000886501"/>
    </source>
</evidence>
<evidence type="ECO:0000313" key="1">
    <source>
        <dbReference type="EMBL" id="KAF9646022.1"/>
    </source>
</evidence>
<reference evidence="1" key="2">
    <citation type="journal article" date="2020" name="Nat. Commun.">
        <title>Large-scale genome sequencing of mycorrhizal fungi provides insights into the early evolution of symbiotic traits.</title>
        <authorList>
            <person name="Miyauchi S."/>
            <person name="Kiss E."/>
            <person name="Kuo A."/>
            <person name="Drula E."/>
            <person name="Kohler A."/>
            <person name="Sanchez-Garcia M."/>
            <person name="Morin E."/>
            <person name="Andreopoulos B."/>
            <person name="Barry K.W."/>
            <person name="Bonito G."/>
            <person name="Buee M."/>
            <person name="Carver A."/>
            <person name="Chen C."/>
            <person name="Cichocki N."/>
            <person name="Clum A."/>
            <person name="Culley D."/>
            <person name="Crous P.W."/>
            <person name="Fauchery L."/>
            <person name="Girlanda M."/>
            <person name="Hayes R.D."/>
            <person name="Keri Z."/>
            <person name="LaButti K."/>
            <person name="Lipzen A."/>
            <person name="Lombard V."/>
            <person name="Magnuson J."/>
            <person name="Maillard F."/>
            <person name="Murat C."/>
            <person name="Nolan M."/>
            <person name="Ohm R.A."/>
            <person name="Pangilinan J."/>
            <person name="Pereira M.F."/>
            <person name="Perotto S."/>
            <person name="Peter M."/>
            <person name="Pfister S."/>
            <person name="Riley R."/>
            <person name="Sitrit Y."/>
            <person name="Stielow J.B."/>
            <person name="Szollosi G."/>
            <person name="Zifcakova L."/>
            <person name="Stursova M."/>
            <person name="Spatafora J.W."/>
            <person name="Tedersoo L."/>
            <person name="Vaario L.M."/>
            <person name="Yamada A."/>
            <person name="Yan M."/>
            <person name="Wang P."/>
            <person name="Xu J."/>
            <person name="Bruns T."/>
            <person name="Baldrian P."/>
            <person name="Vilgalys R."/>
            <person name="Dunand C."/>
            <person name="Henrissat B."/>
            <person name="Grigoriev I.V."/>
            <person name="Hibbett D."/>
            <person name="Nagy L.G."/>
            <person name="Martin F.M."/>
        </authorList>
    </citation>
    <scope>NUCLEOTIDE SEQUENCE</scope>
    <source>
        <strain evidence="1">P2</strain>
    </source>
</reference>
<gene>
    <name evidence="1" type="ORF">BDM02DRAFT_3189209</name>
</gene>
<dbReference type="EMBL" id="MU118070">
    <property type="protein sequence ID" value="KAF9646022.1"/>
    <property type="molecule type" value="Genomic_DNA"/>
</dbReference>
<sequence length="391" mass="43904">MDMDIDMDVPHSGDYGVQYDASHSGYSTPTPPTQPQAPTGVTVVVDTNVLLDYLVVIQRFVTDIEKTKWPSIVVIPSVVISELDWQKNTRKSISWSARAASRWILGKLKEDREQKVLRVQASNETLEGSGSKDLQPDRNTENDISIRDCCRYFRRNTRDPVFLLSGDINLSIRGESDDIQTLEPRKGWSSRAIASSIFGSDACRGFDEYVQSQTRQGRTSAHIQSSTGAVVVDRMNIDIEHSTEWIPSHILDDLHLQLVDHFTILLKELVERINPEAVRTAGKNSASLSMHAGVLTKPFEDWTAADCLGHLTTLRKIPGSPALRLEAFMSKPHCKDANARGRRRGQDWTRVQWDTAMQLLERVGGTFEDQAIGESVDLLKIAVEDYFRLPT</sequence>
<comment type="caution">
    <text evidence="1">The sequence shown here is derived from an EMBL/GenBank/DDBJ whole genome shotgun (WGS) entry which is preliminary data.</text>
</comment>
<keyword evidence="2" id="KW-1185">Reference proteome</keyword>
<dbReference type="Proteomes" id="UP000886501">
    <property type="component" value="Unassembled WGS sequence"/>
</dbReference>
<accession>A0ACB6Z915</accession>
<proteinExistence type="predicted"/>
<organism evidence="1 2">
    <name type="scientific">Thelephora ganbajun</name>
    <name type="common">Ganba fungus</name>
    <dbReference type="NCBI Taxonomy" id="370292"/>
    <lineage>
        <taxon>Eukaryota</taxon>
        <taxon>Fungi</taxon>
        <taxon>Dikarya</taxon>
        <taxon>Basidiomycota</taxon>
        <taxon>Agaricomycotina</taxon>
        <taxon>Agaricomycetes</taxon>
        <taxon>Thelephorales</taxon>
        <taxon>Thelephoraceae</taxon>
        <taxon>Thelephora</taxon>
    </lineage>
</organism>
<protein>
    <submittedName>
        <fullName evidence="1">Uncharacterized protein</fullName>
    </submittedName>
</protein>
<name>A0ACB6Z915_THEGA</name>